<dbReference type="InterPro" id="IPR032675">
    <property type="entry name" value="LRR_dom_sf"/>
</dbReference>
<sequence length="187" mass="20376">MDHNNLVGTLGPPISSLTSLITINLSHNYLSGTFGNTLNSLNSLKKFDCSYNLFSGTVPLLFNSSNLTDLNFQNNDFTQLPTNILPLTALKTLALSVNPHLSGTIPSIINTFTSLENLNLYATQLNGTIPKINSLSQLVILYSIPYQFNDAFLPSSFALPSLTYLSIQHLKLNTISTIGPFPALQTL</sequence>
<dbReference type="PANTHER" id="PTHR48057">
    <property type="entry name" value="LEUCINE-RICH REPEAT SERINE/THREONINE-PROTEIN KINASE 1"/>
    <property type="match status" value="1"/>
</dbReference>
<dbReference type="Gene3D" id="3.80.10.10">
    <property type="entry name" value="Ribonuclease Inhibitor"/>
    <property type="match status" value="2"/>
</dbReference>
<dbReference type="SUPFAM" id="SSF52058">
    <property type="entry name" value="L domain-like"/>
    <property type="match status" value="1"/>
</dbReference>
<protein>
    <recommendedName>
        <fullName evidence="2">Leucine-rich repeat-containing N-terminal plant-type domain-containing protein</fullName>
    </recommendedName>
</protein>
<dbReference type="Pfam" id="PF00560">
    <property type="entry name" value="LRR_1"/>
    <property type="match status" value="1"/>
</dbReference>
<organism evidence="1">
    <name type="scientific">Arcella intermedia</name>
    <dbReference type="NCBI Taxonomy" id="1963864"/>
    <lineage>
        <taxon>Eukaryota</taxon>
        <taxon>Amoebozoa</taxon>
        <taxon>Tubulinea</taxon>
        <taxon>Elardia</taxon>
        <taxon>Arcellinida</taxon>
        <taxon>Sphaerothecina</taxon>
        <taxon>Arcellidae</taxon>
        <taxon>Arcella</taxon>
    </lineage>
</organism>
<evidence type="ECO:0008006" key="2">
    <source>
        <dbReference type="Google" id="ProtNLM"/>
    </source>
</evidence>
<name>A0A6B2LIK0_9EUKA</name>
<evidence type="ECO:0000313" key="1">
    <source>
        <dbReference type="EMBL" id="NDV36959.1"/>
    </source>
</evidence>
<accession>A0A6B2LIK0</accession>
<dbReference type="AlphaFoldDB" id="A0A6B2LIK0"/>
<dbReference type="InterPro" id="IPR052595">
    <property type="entry name" value="LRRC69/RLP"/>
</dbReference>
<dbReference type="PANTHER" id="PTHR48057:SF29">
    <property type="entry name" value="OS02G0609900 PROTEIN"/>
    <property type="match status" value="1"/>
</dbReference>
<dbReference type="EMBL" id="GIBP01007990">
    <property type="protein sequence ID" value="NDV36959.1"/>
    <property type="molecule type" value="Transcribed_RNA"/>
</dbReference>
<proteinExistence type="predicted"/>
<reference evidence="1" key="1">
    <citation type="journal article" date="2020" name="J. Eukaryot. Microbiol.">
        <title>De novo Sequencing, Assembly and Annotation of the Transcriptome for the Free-Living Testate Amoeba Arcella intermedia.</title>
        <authorList>
            <person name="Ribeiro G.M."/>
            <person name="Porfirio-Sousa A.L."/>
            <person name="Maurer-Alcala X.X."/>
            <person name="Katz L.A."/>
            <person name="Lahr D.J.G."/>
        </authorList>
    </citation>
    <scope>NUCLEOTIDE SEQUENCE</scope>
</reference>
<dbReference type="InterPro" id="IPR001611">
    <property type="entry name" value="Leu-rich_rpt"/>
</dbReference>